<feature type="compositionally biased region" description="Polar residues" evidence="1">
    <location>
        <begin position="369"/>
        <end position="382"/>
    </location>
</feature>
<evidence type="ECO:0000313" key="3">
    <source>
        <dbReference type="EMBL" id="PWV02911.1"/>
    </source>
</evidence>
<dbReference type="VEuPathDB" id="TriTrypDB:TcBrA4_0173020"/>
<evidence type="ECO:0000313" key="4">
    <source>
        <dbReference type="Proteomes" id="UP000246078"/>
    </source>
</evidence>
<dbReference type="VEuPathDB" id="TriTrypDB:TcCLB.511197.60"/>
<organism evidence="3 4">
    <name type="scientific">Trypanosoma cruzi</name>
    <dbReference type="NCBI Taxonomy" id="5693"/>
    <lineage>
        <taxon>Eukaryota</taxon>
        <taxon>Discoba</taxon>
        <taxon>Euglenozoa</taxon>
        <taxon>Kinetoplastea</taxon>
        <taxon>Metakinetoplastina</taxon>
        <taxon>Trypanosomatida</taxon>
        <taxon>Trypanosomatidae</taxon>
        <taxon>Trypanosoma</taxon>
        <taxon>Schizotrypanum</taxon>
    </lineage>
</organism>
<dbReference type="EMBL" id="PRFC01000184">
    <property type="protein sequence ID" value="PWV02911.1"/>
    <property type="molecule type" value="Genomic_DNA"/>
</dbReference>
<dbReference type="AlphaFoldDB" id="A0A2V2W306"/>
<dbReference type="VEuPathDB" id="TriTrypDB:C3747_184g19"/>
<feature type="compositionally biased region" description="Gly residues" evidence="1">
    <location>
        <begin position="233"/>
        <end position="257"/>
    </location>
</feature>
<feature type="signal peptide" evidence="2">
    <location>
        <begin position="1"/>
        <end position="29"/>
    </location>
</feature>
<comment type="caution">
    <text evidence="3">The sequence shown here is derived from an EMBL/GenBank/DDBJ whole genome shotgun (WGS) entry which is preliminary data.</text>
</comment>
<dbReference type="VEuPathDB" id="TriTrypDB:BCY84_02844"/>
<dbReference type="VEuPathDB" id="TriTrypDB:TcYC6_0162370"/>
<sequence>MAMMAGRVLLVCVLCVLWCGAAMVVVAEGSDGINEITDKLSRGSQSASQVGHAEDPKILKPNDGVSNTSENPLDAQELSNVSPQKVCVEQSSIFHGGMEVKEEKLEEKEPENAEPRRNGKEQSQDAPEGTRGRKGIMEAQGDPSPKTPAEEMPTSEEATGPAKEQTPGQEGETGQAAKPPQSLPATSPPASDRGQPGGSSGADRSVGGSKRGEGSNLKISASDGVNQSAVGSLGSGGGTGLDPNGGGGSSGGDGGSSRGDSLGSFLSAAGTSLSSALDTPSTQDTQSSEGVRHSEKMPLGTAVPNKQPKERSEPKAKQGTSTSEEAAESQDDSGDAVEKEKEKRDVGLKSTISPTPNTSNPPVTQTTPRASSAEPSPTTTEVQAVEETSKDNVTITKRNDTATPGDSDSSVAAFHTTSPLLLLLTVVVCAAAAALVAA</sequence>
<dbReference type="VEuPathDB" id="TriTrypDB:C4B63_9g100"/>
<name>A0A2V2W306_TRYCR</name>
<feature type="compositionally biased region" description="Low complexity" evidence="1">
    <location>
        <begin position="350"/>
        <end position="368"/>
    </location>
</feature>
<dbReference type="Proteomes" id="UP000246078">
    <property type="component" value="Unassembled WGS sequence"/>
</dbReference>
<proteinExistence type="predicted"/>
<dbReference type="VEuPathDB" id="TriTrypDB:TcCL_ESM08647"/>
<keyword evidence="2" id="KW-0732">Signal</keyword>
<feature type="region of interest" description="Disordered" evidence="1">
    <location>
        <begin position="40"/>
        <end position="83"/>
    </location>
</feature>
<feature type="region of interest" description="Disordered" evidence="1">
    <location>
        <begin position="97"/>
        <end position="410"/>
    </location>
</feature>
<accession>A0A2V2W306</accession>
<dbReference type="VEuPathDB" id="TriTrypDB:TcCLB.509665.20"/>
<gene>
    <name evidence="3" type="ORF">C3747_184g19</name>
</gene>
<dbReference type="VEuPathDB" id="TriTrypDB:TCDM_08650"/>
<feature type="compositionally biased region" description="Basic and acidic residues" evidence="1">
    <location>
        <begin position="336"/>
        <end position="347"/>
    </location>
</feature>
<feature type="compositionally biased region" description="Basic and acidic residues" evidence="1">
    <location>
        <begin position="98"/>
        <end position="131"/>
    </location>
</feature>
<feature type="compositionally biased region" description="Polar residues" evidence="1">
    <location>
        <begin position="391"/>
        <end position="410"/>
    </location>
</feature>
<dbReference type="VEuPathDB" id="TriTrypDB:ECC02_013351"/>
<feature type="compositionally biased region" description="Basic and acidic residues" evidence="1">
    <location>
        <begin position="307"/>
        <end position="316"/>
    </location>
</feature>
<feature type="compositionally biased region" description="Polar residues" evidence="1">
    <location>
        <begin position="217"/>
        <end position="230"/>
    </location>
</feature>
<evidence type="ECO:0000256" key="1">
    <source>
        <dbReference type="SAM" id="MobiDB-lite"/>
    </source>
</evidence>
<feature type="compositionally biased region" description="Polar residues" evidence="1">
    <location>
        <begin position="64"/>
        <end position="83"/>
    </location>
</feature>
<feature type="compositionally biased region" description="Polar residues" evidence="1">
    <location>
        <begin position="278"/>
        <end position="289"/>
    </location>
</feature>
<dbReference type="VEuPathDB" id="TriTrypDB:TCSYLVIO_000309"/>
<feature type="compositionally biased region" description="Acidic residues" evidence="1">
    <location>
        <begin position="325"/>
        <end position="335"/>
    </location>
</feature>
<protein>
    <submittedName>
        <fullName evidence="3">Mucin-associated surface protein (MASP)</fullName>
    </submittedName>
</protein>
<reference evidence="3 4" key="1">
    <citation type="journal article" date="2018" name="Microb. Genom.">
        <title>Expanding an expanded genome: long-read sequencing of Trypanosoma cruzi.</title>
        <authorList>
            <person name="Berna L."/>
            <person name="Rodriguez M."/>
            <person name="Chiribao M.L."/>
            <person name="Parodi-Talice A."/>
            <person name="Pita S."/>
            <person name="Rijo G."/>
            <person name="Alvarez-Valin F."/>
            <person name="Robello C."/>
        </authorList>
    </citation>
    <scope>NUCLEOTIDE SEQUENCE [LARGE SCALE GENOMIC DNA]</scope>
    <source>
        <strain evidence="3 4">TCC</strain>
    </source>
</reference>
<feature type="chain" id="PRO_5015995499" evidence="2">
    <location>
        <begin position="30"/>
        <end position="438"/>
    </location>
</feature>
<dbReference type="VEuPathDB" id="TriTrypDB:TcG_10846"/>
<evidence type="ECO:0000256" key="2">
    <source>
        <dbReference type="SAM" id="SignalP"/>
    </source>
</evidence>
<feature type="compositionally biased region" description="Low complexity" evidence="1">
    <location>
        <begin position="258"/>
        <end position="277"/>
    </location>
</feature>
<dbReference type="OMA" id="FRSHYGG"/>